<keyword evidence="3" id="KW-0347">Helicase</keyword>
<evidence type="ECO:0008006" key="7">
    <source>
        <dbReference type="Google" id="ProtNLM"/>
    </source>
</evidence>
<evidence type="ECO:0000256" key="1">
    <source>
        <dbReference type="ARBA" id="ARBA00022741"/>
    </source>
</evidence>
<proteinExistence type="predicted"/>
<reference evidence="5" key="1">
    <citation type="submission" date="2023-01" db="EMBL/GenBank/DDBJ databases">
        <title>Human gut microbiome strain richness.</title>
        <authorList>
            <person name="Chen-Liaw A."/>
        </authorList>
    </citation>
    <scope>NUCLEOTIDE SEQUENCE</scope>
    <source>
        <strain evidence="5">D8_m1001271B151109d0_201107</strain>
    </source>
</reference>
<dbReference type="GO" id="GO:0004386">
    <property type="term" value="F:helicase activity"/>
    <property type="evidence" value="ECO:0007669"/>
    <property type="project" value="UniProtKB-KW"/>
</dbReference>
<dbReference type="InterPro" id="IPR027417">
    <property type="entry name" value="P-loop_NTPase"/>
</dbReference>
<evidence type="ECO:0000256" key="3">
    <source>
        <dbReference type="ARBA" id="ARBA00022806"/>
    </source>
</evidence>
<dbReference type="GO" id="GO:0005524">
    <property type="term" value="F:ATP binding"/>
    <property type="evidence" value="ECO:0007669"/>
    <property type="project" value="UniProtKB-KW"/>
</dbReference>
<evidence type="ECO:0000256" key="4">
    <source>
        <dbReference type="ARBA" id="ARBA00022840"/>
    </source>
</evidence>
<dbReference type="GO" id="GO:0016787">
    <property type="term" value="F:hydrolase activity"/>
    <property type="evidence" value="ECO:0007669"/>
    <property type="project" value="UniProtKB-KW"/>
</dbReference>
<evidence type="ECO:0000313" key="6">
    <source>
        <dbReference type="Proteomes" id="UP001212981"/>
    </source>
</evidence>
<keyword evidence="1" id="KW-0547">Nucleotide-binding</keyword>
<evidence type="ECO:0000256" key="2">
    <source>
        <dbReference type="ARBA" id="ARBA00022801"/>
    </source>
</evidence>
<dbReference type="PANTHER" id="PTHR47961:SF6">
    <property type="entry name" value="DNA-DIRECTED DNA POLYMERASE"/>
    <property type="match status" value="1"/>
</dbReference>
<keyword evidence="2" id="KW-0378">Hydrolase</keyword>
<organism evidence="5 6">
    <name type="scientific">Faecalicoccus pleomorphus</name>
    <dbReference type="NCBI Taxonomy" id="1323"/>
    <lineage>
        <taxon>Bacteria</taxon>
        <taxon>Bacillati</taxon>
        <taxon>Bacillota</taxon>
        <taxon>Erysipelotrichia</taxon>
        <taxon>Erysipelotrichales</taxon>
        <taxon>Erysipelotrichaceae</taxon>
        <taxon>Faecalicoccus</taxon>
    </lineage>
</organism>
<dbReference type="Gene3D" id="3.40.50.300">
    <property type="entry name" value="P-loop containing nucleotide triphosphate hydrolases"/>
    <property type="match status" value="1"/>
</dbReference>
<dbReference type="AlphaFoldDB" id="A0AAW6CVB4"/>
<dbReference type="EMBL" id="JAQLXO010000032">
    <property type="protein sequence ID" value="MDB7983371.1"/>
    <property type="molecule type" value="Genomic_DNA"/>
</dbReference>
<name>A0AAW6CVB4_9FIRM</name>
<dbReference type="InterPro" id="IPR050474">
    <property type="entry name" value="Hel308_SKI2-like"/>
</dbReference>
<comment type="caution">
    <text evidence="5">The sequence shown here is derived from an EMBL/GenBank/DDBJ whole genome shotgun (WGS) entry which is preliminary data.</text>
</comment>
<keyword evidence="4" id="KW-0067">ATP-binding</keyword>
<protein>
    <recommendedName>
        <fullName evidence="7">Helicase C-terminal domain-containing protein</fullName>
    </recommendedName>
</protein>
<dbReference type="SUPFAM" id="SSF52540">
    <property type="entry name" value="P-loop containing nucleoside triphosphate hydrolases"/>
    <property type="match status" value="1"/>
</dbReference>
<evidence type="ECO:0000313" key="5">
    <source>
        <dbReference type="EMBL" id="MDB7983371.1"/>
    </source>
</evidence>
<dbReference type="RefSeq" id="WP_272003971.1">
    <property type="nucleotide sequence ID" value="NZ_JAQLXO010000032.1"/>
</dbReference>
<accession>A0AAW6CVB4</accession>
<dbReference type="Proteomes" id="UP001212981">
    <property type="component" value="Unassembled WGS sequence"/>
</dbReference>
<dbReference type="PANTHER" id="PTHR47961">
    <property type="entry name" value="DNA POLYMERASE THETA, PUTATIVE (AFU_ORTHOLOGUE AFUA_1G05260)-RELATED"/>
    <property type="match status" value="1"/>
</dbReference>
<gene>
    <name evidence="5" type="ORF">PND82_11170</name>
</gene>
<sequence>MKQSNVLNKAANDLREYVHDDYELANCVEKGIIYHHGSMPEQVRYFIESLYADIPEIGMLIANSTLLEGVNIPATKMFILDPSRGSGYLSVSSFKNLIGRVCRFGEIFNEKTGSLDYLMPEIHIVKGKYCRTNFNALSFVKSRKILVEDSDKIVDEINNPLLKNNNSEAEEVKKAEEILENISSTDSIIEEYDNKPKTKVGKLCFENSVSIFNIFEKEIQISEGLKQIDKVHSLDTVFAVMDYLFFSKIDKVGGEYNNLKRLREVEAQKFYKMLINWRIMGFTIKEMVSEVVNYWNTLREGSQIVYVGKWGDKTRGGYKKYWTDISQKSEHEKNNLAIVRLKEEYDFIDNEIVKYIEILHSLDLIEESFYLKIKYGTDNKEKIALLNCGISNTLTKLLKDKYKNMYQFDFDRSTVIFSKELIPKMIENNENGILISEVKMNSKE</sequence>